<name>A0ABQ3TRN5_STRHY</name>
<protein>
    <submittedName>
        <fullName evidence="2">Uncharacterized protein</fullName>
    </submittedName>
</protein>
<dbReference type="EMBL" id="BNEK01000002">
    <property type="protein sequence ID" value="GHJ26000.1"/>
    <property type="molecule type" value="Genomic_DNA"/>
</dbReference>
<sequence>MREVGVEFGGFALGEDEVLVAEDDPQPPAQDVQPVVALVRAGVGLAAVGQAGREQVLVRLQPAGFAAQRDDGHAVAGERLRTHPGVGFGRGADQLVDRHPVGPGQGQQEFEARSAPAGLQPGQGADRDAGGLGHGGQGGPAATAQRAQPGSDRGEYGVEVVVHPFTVHSFCGFRKELCRNAAAGGTVAAEGASRCFPDARVAGVDPYEGVVVGAGPAGASGGVRVREPSHAAASSGQAPGGAHGRRGHADGSGRAHPT</sequence>
<reference evidence="2" key="1">
    <citation type="submission" date="2024-05" db="EMBL/GenBank/DDBJ databases">
        <title>Whole genome shotgun sequence of Streptomyces hygroscopicus NBRC 113678.</title>
        <authorList>
            <person name="Komaki H."/>
            <person name="Tamura T."/>
        </authorList>
    </citation>
    <scope>NUCLEOTIDE SEQUENCE</scope>
    <source>
        <strain evidence="2">N11-34</strain>
    </source>
</reference>
<comment type="caution">
    <text evidence="2">The sequence shown here is derived from an EMBL/GenBank/DDBJ whole genome shotgun (WGS) entry which is preliminary data.</text>
</comment>
<dbReference type="Proteomes" id="UP001054854">
    <property type="component" value="Unassembled WGS sequence"/>
</dbReference>
<proteinExistence type="predicted"/>
<accession>A0ABQ3TRN5</accession>
<organism evidence="2 3">
    <name type="scientific">Streptomyces hygroscopicus</name>
    <dbReference type="NCBI Taxonomy" id="1912"/>
    <lineage>
        <taxon>Bacteria</taxon>
        <taxon>Bacillati</taxon>
        <taxon>Actinomycetota</taxon>
        <taxon>Actinomycetes</taxon>
        <taxon>Kitasatosporales</taxon>
        <taxon>Streptomycetaceae</taxon>
        <taxon>Streptomyces</taxon>
        <taxon>Streptomyces violaceusniger group</taxon>
    </lineage>
</organism>
<feature type="compositionally biased region" description="Gly residues" evidence="1">
    <location>
        <begin position="130"/>
        <end position="139"/>
    </location>
</feature>
<feature type="region of interest" description="Disordered" evidence="1">
    <location>
        <begin position="81"/>
        <end position="152"/>
    </location>
</feature>
<evidence type="ECO:0000313" key="3">
    <source>
        <dbReference type="Proteomes" id="UP001054854"/>
    </source>
</evidence>
<gene>
    <name evidence="2" type="ORF">TPA0910_04330</name>
</gene>
<evidence type="ECO:0000256" key="1">
    <source>
        <dbReference type="SAM" id="MobiDB-lite"/>
    </source>
</evidence>
<feature type="compositionally biased region" description="Basic and acidic residues" evidence="1">
    <location>
        <begin position="247"/>
        <end position="258"/>
    </location>
</feature>
<evidence type="ECO:0000313" key="2">
    <source>
        <dbReference type="EMBL" id="GHJ26000.1"/>
    </source>
</evidence>
<feature type="region of interest" description="Disordered" evidence="1">
    <location>
        <begin position="220"/>
        <end position="258"/>
    </location>
</feature>
<keyword evidence="3" id="KW-1185">Reference proteome</keyword>
<feature type="compositionally biased region" description="Low complexity" evidence="1">
    <location>
        <begin position="140"/>
        <end position="150"/>
    </location>
</feature>